<evidence type="ECO:0000313" key="2">
    <source>
        <dbReference type="Proteomes" id="UP001420932"/>
    </source>
</evidence>
<dbReference type="EMBL" id="JBBNAF010000010">
    <property type="protein sequence ID" value="KAK9106714.1"/>
    <property type="molecule type" value="Genomic_DNA"/>
</dbReference>
<accession>A0AAP0F884</accession>
<gene>
    <name evidence="1" type="ORF">Syun_022725</name>
</gene>
<reference evidence="1 2" key="1">
    <citation type="submission" date="2024-01" db="EMBL/GenBank/DDBJ databases">
        <title>Genome assemblies of Stephania.</title>
        <authorList>
            <person name="Yang L."/>
        </authorList>
    </citation>
    <scope>NUCLEOTIDE SEQUENCE [LARGE SCALE GENOMIC DNA]</scope>
    <source>
        <strain evidence="1">YNDBR</strain>
        <tissue evidence="1">Leaf</tissue>
    </source>
</reference>
<organism evidence="1 2">
    <name type="scientific">Stephania yunnanensis</name>
    <dbReference type="NCBI Taxonomy" id="152371"/>
    <lineage>
        <taxon>Eukaryota</taxon>
        <taxon>Viridiplantae</taxon>
        <taxon>Streptophyta</taxon>
        <taxon>Embryophyta</taxon>
        <taxon>Tracheophyta</taxon>
        <taxon>Spermatophyta</taxon>
        <taxon>Magnoliopsida</taxon>
        <taxon>Ranunculales</taxon>
        <taxon>Menispermaceae</taxon>
        <taxon>Menispermoideae</taxon>
        <taxon>Cissampelideae</taxon>
        <taxon>Stephania</taxon>
    </lineage>
</organism>
<dbReference type="AlphaFoldDB" id="A0AAP0F884"/>
<dbReference type="Proteomes" id="UP001420932">
    <property type="component" value="Unassembled WGS sequence"/>
</dbReference>
<name>A0AAP0F884_9MAGN</name>
<evidence type="ECO:0000313" key="1">
    <source>
        <dbReference type="EMBL" id="KAK9106714.1"/>
    </source>
</evidence>
<keyword evidence="2" id="KW-1185">Reference proteome</keyword>
<protein>
    <submittedName>
        <fullName evidence="1">Uncharacterized protein</fullName>
    </submittedName>
</protein>
<proteinExistence type="predicted"/>
<comment type="caution">
    <text evidence="1">The sequence shown here is derived from an EMBL/GenBank/DDBJ whole genome shotgun (WGS) entry which is preliminary data.</text>
</comment>
<sequence length="53" mass="5794">MFTNRTSAPHGDIEGVMNPLSLNSCNCFLNSSNSRGAMRYGDIDIGFVWAPTQ</sequence>